<name>A0A7K0FLR8_9SPHI</name>
<reference evidence="3 4" key="1">
    <citation type="submission" date="2019-11" db="EMBL/GenBank/DDBJ databases">
        <authorList>
            <person name="Cheng Q."/>
            <person name="Yang Z."/>
        </authorList>
    </citation>
    <scope>NUCLEOTIDE SEQUENCE [LARGE SCALE GENOMIC DNA]</scope>
    <source>
        <strain evidence="3 4">HX-22-1</strain>
    </source>
</reference>
<evidence type="ECO:0000313" key="4">
    <source>
        <dbReference type="Proteomes" id="UP000462931"/>
    </source>
</evidence>
<dbReference type="EMBL" id="WKJI01000002">
    <property type="protein sequence ID" value="MRX46909.1"/>
    <property type="molecule type" value="Genomic_DNA"/>
</dbReference>
<dbReference type="Gene3D" id="2.160.20.10">
    <property type="entry name" value="Single-stranded right-handed beta-helix, Pectin lyase-like"/>
    <property type="match status" value="3"/>
</dbReference>
<dbReference type="AlphaFoldDB" id="A0A7K0FLR8"/>
<feature type="signal peptide" evidence="1">
    <location>
        <begin position="1"/>
        <end position="21"/>
    </location>
</feature>
<comment type="caution">
    <text evidence="3">The sequence shown here is derived from an EMBL/GenBank/DDBJ whole genome shotgun (WGS) entry which is preliminary data.</text>
</comment>
<dbReference type="InterPro" id="IPR039448">
    <property type="entry name" value="Beta_helix"/>
</dbReference>
<dbReference type="RefSeq" id="WP_154286991.1">
    <property type="nucleotide sequence ID" value="NZ_WKJI01000002.1"/>
</dbReference>
<accession>A0A7K0FLR8</accession>
<dbReference type="InterPro" id="IPR011050">
    <property type="entry name" value="Pectin_lyase_fold/virulence"/>
</dbReference>
<evidence type="ECO:0000313" key="3">
    <source>
        <dbReference type="EMBL" id="MRX46909.1"/>
    </source>
</evidence>
<dbReference type="InterPro" id="IPR012334">
    <property type="entry name" value="Pectin_lyas_fold"/>
</dbReference>
<organism evidence="3 4">
    <name type="scientific">Pedobacter puniceum</name>
    <dbReference type="NCBI Taxonomy" id="2666136"/>
    <lineage>
        <taxon>Bacteria</taxon>
        <taxon>Pseudomonadati</taxon>
        <taxon>Bacteroidota</taxon>
        <taxon>Sphingobacteriia</taxon>
        <taxon>Sphingobacteriales</taxon>
        <taxon>Sphingobacteriaceae</taxon>
        <taxon>Pedobacter</taxon>
    </lineage>
</organism>
<evidence type="ECO:0000259" key="2">
    <source>
        <dbReference type="Pfam" id="PF13229"/>
    </source>
</evidence>
<feature type="domain" description="Right handed beta helix" evidence="2">
    <location>
        <begin position="269"/>
        <end position="383"/>
    </location>
</feature>
<gene>
    <name evidence="3" type="ORF">GJJ64_06915</name>
</gene>
<dbReference type="SMART" id="SM00710">
    <property type="entry name" value="PbH1"/>
    <property type="match status" value="7"/>
</dbReference>
<sequence length="677" mass="76854">MMKKLLFAIAYLFICFNSSYARNFYFSASGNDKANGKSPKTAWKSLNKLKNFKLQPGDTLFFKRGDIFTGTLDIQQSGTRNHPIVITAFGKGVNPLFLGSITVKDWKSIGNNKYEASLNQKVFDIYEKNYRFTPARYPNSGFLKVEKGFGKDSLSSLSLQEPEDYWNGATLRIRTIDWVYETRSVKKFKNTLIEQGKQDRYPIDRSFLDRTINGSIPVYNFRKGYGFFLEGLPNMVDSTYEWSWSNNKILLQMPKEKQPKAIRAVVYDYGLFIADNVKYVKIKDINFQQYEKAGIRGGRHLSHIQILNNQFQNIHQNGIELDSASSHCSIEGNYIKDILGRGISALEPYKLEISDNTIRRIGLVRGHGFTGVNGATGILIHNNERKKSTDSTYANHNLVRYNRIDSCGYNGIRVDGNNNILEYNVIDYCSLTLNDGANIYCYGSDPRATHHSIFRNNIVRYSVGDSEATPNNPNLAFGIYLDNNTNHVLVENNTVIKTGAAGMVNNDASFKNSFIGNNVFNCQEGLGYAEWAKLGKIYDCVNTNNVIASNNASQKALSIKNYIGPTLKIGTLDNNTYINTKSTTPIYFETKQVPENSKLHLTFEHWRNLYRQDENSTVIDASTLWAKNTLSEILVNDSKQDKTFNFPKDQYFLINGEKVDEPIVLKPFTSVILLKKQ</sequence>
<dbReference type="Pfam" id="PF13229">
    <property type="entry name" value="Beta_helix"/>
    <property type="match status" value="1"/>
</dbReference>
<dbReference type="Proteomes" id="UP000462931">
    <property type="component" value="Unassembled WGS sequence"/>
</dbReference>
<dbReference type="PANTHER" id="PTHR36453:SF1">
    <property type="entry name" value="RIGHT HANDED BETA HELIX DOMAIN-CONTAINING PROTEIN"/>
    <property type="match status" value="1"/>
</dbReference>
<proteinExistence type="predicted"/>
<dbReference type="SUPFAM" id="SSF51126">
    <property type="entry name" value="Pectin lyase-like"/>
    <property type="match status" value="2"/>
</dbReference>
<keyword evidence="1" id="KW-0732">Signal</keyword>
<keyword evidence="4" id="KW-1185">Reference proteome</keyword>
<protein>
    <recommendedName>
        <fullName evidence="2">Right handed beta helix domain-containing protein</fullName>
    </recommendedName>
</protein>
<dbReference type="InterPro" id="IPR006626">
    <property type="entry name" value="PbH1"/>
</dbReference>
<evidence type="ECO:0000256" key="1">
    <source>
        <dbReference type="SAM" id="SignalP"/>
    </source>
</evidence>
<feature type="chain" id="PRO_5029868597" description="Right handed beta helix domain-containing protein" evidence="1">
    <location>
        <begin position="22"/>
        <end position="677"/>
    </location>
</feature>
<dbReference type="PANTHER" id="PTHR36453">
    <property type="entry name" value="SECRETED PROTEIN-RELATED"/>
    <property type="match status" value="1"/>
</dbReference>